<dbReference type="HOGENOM" id="CLU_2070342_0_0_6"/>
<reference key="2">
    <citation type="submission" date="2011-05" db="EMBL/GenBank/DDBJ databases">
        <title>Complete genome sequence of the aerobic marine methanotroph Methylomonas methanica MC09.</title>
        <authorList>
            <person name="Boden R."/>
            <person name="Cunliffe M."/>
            <person name="Scanlan J."/>
            <person name="Moussard H."/>
            <person name="Kits K.D."/>
            <person name="Klotz M."/>
            <person name="Jetten M."/>
            <person name="Vuilleumier S."/>
            <person name="Han J."/>
            <person name="Peters L."/>
            <person name="Mikhailova N."/>
            <person name="Teshima H."/>
            <person name="Tapia R."/>
            <person name="Kyrpides N."/>
            <person name="Ivanova N."/>
            <person name="Pagani I."/>
            <person name="Cheng J.-F."/>
            <person name="Goodwin L."/>
            <person name="Han C."/>
            <person name="Hauser L."/>
            <person name="Land M."/>
            <person name="Lapidus A."/>
            <person name="Lucas S."/>
            <person name="Pitluck S."/>
            <person name="Woyke T."/>
            <person name="Stein L.Y."/>
            <person name="Murrell C."/>
        </authorList>
    </citation>
    <scope>NUCLEOTIDE SEQUENCE</scope>
    <source>
        <strain>MC09</strain>
    </source>
</reference>
<dbReference type="Proteomes" id="UP000008888">
    <property type="component" value="Chromosome"/>
</dbReference>
<evidence type="ECO:0000313" key="3">
    <source>
        <dbReference type="Proteomes" id="UP000008888"/>
    </source>
</evidence>
<feature type="compositionally biased region" description="Polar residues" evidence="1">
    <location>
        <begin position="47"/>
        <end position="78"/>
    </location>
</feature>
<reference evidence="2 3" key="1">
    <citation type="journal article" date="2011" name="J. Bacteriol.">
        <title>Complete Genome Sequence of the Aerobic Marine Methanotroph Methylomonas methanica MC09.</title>
        <authorList>
            <person name="Boden R."/>
            <person name="Cunliffe M."/>
            <person name="Scanlan J."/>
            <person name="Moussard H."/>
            <person name="Kits K.D."/>
            <person name="Klotz M.G."/>
            <person name="Jetten M.S."/>
            <person name="Vuilleumier S."/>
            <person name="Han J."/>
            <person name="Peters L."/>
            <person name="Mikhailova N."/>
            <person name="Teshima H."/>
            <person name="Tapia R."/>
            <person name="Kyrpides N."/>
            <person name="Ivanova N."/>
            <person name="Pagani I."/>
            <person name="Cheng J.F."/>
            <person name="Goodwin L."/>
            <person name="Han C."/>
            <person name="Hauser L."/>
            <person name="Land M.L."/>
            <person name="Lapidus A."/>
            <person name="Lucas S."/>
            <person name="Pitluck S."/>
            <person name="Woyke T."/>
            <person name="Stein L."/>
            <person name="Murrell J.C."/>
        </authorList>
    </citation>
    <scope>NUCLEOTIDE SEQUENCE [LARGE SCALE GENOMIC DNA]</scope>
    <source>
        <strain evidence="2 3">MC09</strain>
    </source>
</reference>
<reference evidence="3" key="3">
    <citation type="submission" date="2011-05" db="EMBL/GenBank/DDBJ databases">
        <title>Complete sequence of Methylomonas methanica MC09.</title>
        <authorList>
            <consortium name="US DOE Joint Genome Institute"/>
            <person name="Lucas S."/>
            <person name="Han J."/>
            <person name="Lapidus A."/>
            <person name="Cheng J.-F."/>
            <person name="Goodwin L."/>
            <person name="Pitluck S."/>
            <person name="Peters L."/>
            <person name="Mikhailova N."/>
            <person name="Teshima H."/>
            <person name="Han C."/>
            <person name="Tapia R."/>
            <person name="Land M."/>
            <person name="Hauser L."/>
            <person name="Kyrpides N."/>
            <person name="Ivanova N."/>
            <person name="Pagani I."/>
            <person name="Stein L."/>
            <person name="Woyke T."/>
        </authorList>
    </citation>
    <scope>NUCLEOTIDE SEQUENCE [LARGE SCALE GENOMIC DNA]</scope>
    <source>
        <strain evidence="3">MC09</strain>
    </source>
</reference>
<organism evidence="2 3">
    <name type="scientific">Methylomonas methanica (strain DSM 25384 / MC09)</name>
    <dbReference type="NCBI Taxonomy" id="857087"/>
    <lineage>
        <taxon>Bacteria</taxon>
        <taxon>Pseudomonadati</taxon>
        <taxon>Pseudomonadota</taxon>
        <taxon>Gammaproteobacteria</taxon>
        <taxon>Methylococcales</taxon>
        <taxon>Methylococcaceae</taxon>
        <taxon>Methylomonas</taxon>
    </lineage>
</organism>
<dbReference type="AlphaFoldDB" id="F9ZYL6"/>
<dbReference type="RefSeq" id="WP_013820504.1">
    <property type="nucleotide sequence ID" value="NC_015572.1"/>
</dbReference>
<keyword evidence="3" id="KW-1185">Reference proteome</keyword>
<proteinExistence type="predicted"/>
<evidence type="ECO:0000313" key="2">
    <source>
        <dbReference type="EMBL" id="AEG02288.1"/>
    </source>
</evidence>
<dbReference type="EMBL" id="CP002738">
    <property type="protein sequence ID" value="AEG02288.1"/>
    <property type="molecule type" value="Genomic_DNA"/>
</dbReference>
<accession>F9ZYL6</accession>
<name>F9ZYL6_METMM</name>
<sequence>MDITAFNSSQKNLSVGRNAASAAAEVDGLASQINKAPTDRDGDKDNSVAQDSATLSTEGLKLSSTASVRQATNQTQIPDRQKAQEAASNIITAIQSNPTQAQNAFANASPTRAANALA</sequence>
<feature type="region of interest" description="Disordered" evidence="1">
    <location>
        <begin position="31"/>
        <end position="84"/>
    </location>
</feature>
<protein>
    <submittedName>
        <fullName evidence="2">Uncharacterized protein</fullName>
    </submittedName>
</protein>
<dbReference type="OrthoDB" id="9983370at2"/>
<dbReference type="STRING" id="857087.Metme_3934"/>
<feature type="compositionally biased region" description="Basic and acidic residues" evidence="1">
    <location>
        <begin position="37"/>
        <end position="46"/>
    </location>
</feature>
<evidence type="ECO:0000256" key="1">
    <source>
        <dbReference type="SAM" id="MobiDB-lite"/>
    </source>
</evidence>
<gene>
    <name evidence="2" type="ordered locus">Metme_3934</name>
</gene>
<dbReference type="KEGG" id="mmt:Metme_3934"/>